<evidence type="ECO:0000313" key="1">
    <source>
        <dbReference type="EMBL" id="GAF98469.1"/>
    </source>
</evidence>
<dbReference type="InterPro" id="IPR029061">
    <property type="entry name" value="THDP-binding"/>
</dbReference>
<feature type="non-terminal residue" evidence="1">
    <location>
        <position position="1"/>
    </location>
</feature>
<dbReference type="AlphaFoldDB" id="X0TYY7"/>
<gene>
    <name evidence="1" type="ORF">S01H1_23552</name>
</gene>
<comment type="caution">
    <text evidence="1">The sequence shown here is derived from an EMBL/GenBank/DDBJ whole genome shotgun (WGS) entry which is preliminary data.</text>
</comment>
<name>X0TYY7_9ZZZZ</name>
<evidence type="ECO:0008006" key="2">
    <source>
        <dbReference type="Google" id="ProtNLM"/>
    </source>
</evidence>
<organism evidence="1">
    <name type="scientific">marine sediment metagenome</name>
    <dbReference type="NCBI Taxonomy" id="412755"/>
    <lineage>
        <taxon>unclassified sequences</taxon>
        <taxon>metagenomes</taxon>
        <taxon>ecological metagenomes</taxon>
    </lineage>
</organism>
<accession>X0TYY7</accession>
<protein>
    <recommendedName>
        <fullName evidence="2">Thiamine pyrophosphate enzyme TPP-binding domain-containing protein</fullName>
    </recommendedName>
</protein>
<reference evidence="1" key="1">
    <citation type="journal article" date="2014" name="Front. Microbiol.">
        <title>High frequency of phylogenetically diverse reductive dehalogenase-homologous genes in deep subseafloor sedimentary metagenomes.</title>
        <authorList>
            <person name="Kawai M."/>
            <person name="Futagami T."/>
            <person name="Toyoda A."/>
            <person name="Takaki Y."/>
            <person name="Nishi S."/>
            <person name="Hori S."/>
            <person name="Arai W."/>
            <person name="Tsubouchi T."/>
            <person name="Morono Y."/>
            <person name="Uchiyama I."/>
            <person name="Ito T."/>
            <person name="Fujiyama A."/>
            <person name="Inagaki F."/>
            <person name="Takami H."/>
        </authorList>
    </citation>
    <scope>NUCLEOTIDE SEQUENCE</scope>
    <source>
        <strain evidence="1">Expedition CK06-06</strain>
    </source>
</reference>
<dbReference type="EMBL" id="BARS01013638">
    <property type="protein sequence ID" value="GAF98469.1"/>
    <property type="molecule type" value="Genomic_DNA"/>
</dbReference>
<feature type="non-terminal residue" evidence="1">
    <location>
        <position position="134"/>
    </location>
</feature>
<sequence>CAFALGAGARFVARGIDIHKNLPQVLKAAYAHRGAAFVEIYQNCIVYNDEVFEEFTAKTNAATQQLWLENGKPMLFAGGSKGIAIDHKTLTPIVVDVVDGAWEAAGVIVHDVTNRTVAHMLVELPFGEFPMALG</sequence>
<dbReference type="SUPFAM" id="SSF52518">
    <property type="entry name" value="Thiamin diphosphate-binding fold (THDP-binding)"/>
    <property type="match status" value="1"/>
</dbReference>
<proteinExistence type="predicted"/>